<dbReference type="Pfam" id="PF04588">
    <property type="entry name" value="HIG_1_N"/>
    <property type="match status" value="1"/>
</dbReference>
<evidence type="ECO:0000313" key="6">
    <source>
        <dbReference type="EMBL" id="SDI93110.1"/>
    </source>
</evidence>
<dbReference type="Gene3D" id="6.10.140.1320">
    <property type="match status" value="1"/>
</dbReference>
<dbReference type="AlphaFoldDB" id="A0A1G8PMP5"/>
<proteinExistence type="predicted"/>
<dbReference type="InterPro" id="IPR007667">
    <property type="entry name" value="Hypoxia_induced_domain"/>
</dbReference>
<evidence type="ECO:0000259" key="5">
    <source>
        <dbReference type="PROSITE" id="PS51503"/>
    </source>
</evidence>
<feature type="transmembrane region" description="Helical" evidence="4">
    <location>
        <begin position="18"/>
        <end position="37"/>
    </location>
</feature>
<keyword evidence="7" id="KW-1185">Reference proteome</keyword>
<evidence type="ECO:0000313" key="7">
    <source>
        <dbReference type="Proteomes" id="UP000199340"/>
    </source>
</evidence>
<name>A0A1G8PMP5_9RHOB</name>
<accession>A0A1G8PMP5</accession>
<keyword evidence="2 4" id="KW-1133">Transmembrane helix</keyword>
<feature type="domain" description="HIG1" evidence="5">
    <location>
        <begin position="1"/>
        <end position="80"/>
    </location>
</feature>
<gene>
    <name evidence="6" type="ORF">SAMN05421850_106273</name>
</gene>
<keyword evidence="3 4" id="KW-0472">Membrane</keyword>
<evidence type="ECO:0000256" key="3">
    <source>
        <dbReference type="ARBA" id="ARBA00023136"/>
    </source>
</evidence>
<evidence type="ECO:0000256" key="2">
    <source>
        <dbReference type="ARBA" id="ARBA00022989"/>
    </source>
</evidence>
<dbReference type="Proteomes" id="UP000199340">
    <property type="component" value="Unassembled WGS sequence"/>
</dbReference>
<feature type="transmembrane region" description="Helical" evidence="4">
    <location>
        <begin position="57"/>
        <end position="75"/>
    </location>
</feature>
<reference evidence="6 7" key="1">
    <citation type="submission" date="2016-10" db="EMBL/GenBank/DDBJ databases">
        <authorList>
            <person name="de Groot N.N."/>
        </authorList>
    </citation>
    <scope>NUCLEOTIDE SEQUENCE [LARGE SCALE GENOMIC DNA]</scope>
    <source>
        <strain evidence="6 7">DSM 28010</strain>
    </source>
</reference>
<keyword evidence="1 4" id="KW-0812">Transmembrane</keyword>
<dbReference type="PROSITE" id="PS51503">
    <property type="entry name" value="HIG1"/>
    <property type="match status" value="1"/>
</dbReference>
<protein>
    <submittedName>
        <fullName evidence="6">Hypoxia induced protein conserved region</fullName>
    </submittedName>
</protein>
<sequence length="80" mass="8558">MGQTNLRGTNSDMADDPLFYVVAAACLAVVVILVLGISNFGKGTMEAAKQSNKMMKLRIVAQFVAVVLILLFVWLRGGGN</sequence>
<organism evidence="6 7">
    <name type="scientific">Lutimaribacter saemankumensis</name>
    <dbReference type="NCBI Taxonomy" id="490829"/>
    <lineage>
        <taxon>Bacteria</taxon>
        <taxon>Pseudomonadati</taxon>
        <taxon>Pseudomonadota</taxon>
        <taxon>Alphaproteobacteria</taxon>
        <taxon>Rhodobacterales</taxon>
        <taxon>Roseobacteraceae</taxon>
        <taxon>Lutimaribacter</taxon>
    </lineage>
</organism>
<dbReference type="EMBL" id="FNEB01000006">
    <property type="protein sequence ID" value="SDI93110.1"/>
    <property type="molecule type" value="Genomic_DNA"/>
</dbReference>
<evidence type="ECO:0000256" key="4">
    <source>
        <dbReference type="SAM" id="Phobius"/>
    </source>
</evidence>
<dbReference type="NCBIfam" id="NF033233">
    <property type="entry name" value="twin_helix"/>
    <property type="match status" value="1"/>
</dbReference>
<dbReference type="STRING" id="490829.SAMN05421850_106273"/>
<evidence type="ECO:0000256" key="1">
    <source>
        <dbReference type="ARBA" id="ARBA00022692"/>
    </source>
</evidence>